<protein>
    <submittedName>
        <fullName evidence="1">Uncharacterized protein</fullName>
    </submittedName>
</protein>
<proteinExistence type="predicted"/>
<keyword evidence="2" id="KW-1185">Reference proteome</keyword>
<comment type="caution">
    <text evidence="1">The sequence shown here is derived from an EMBL/GenBank/DDBJ whole genome shotgun (WGS) entry which is preliminary data.</text>
</comment>
<dbReference type="EMBL" id="NBNE01000765">
    <property type="protein sequence ID" value="OWZ17368.1"/>
    <property type="molecule type" value="Genomic_DNA"/>
</dbReference>
<name>A0A225WJE3_9STRA</name>
<reference evidence="2" key="1">
    <citation type="submission" date="2017-03" db="EMBL/GenBank/DDBJ databases">
        <title>Phytopthora megakarya and P. palmivora, two closely related causual agents of cacao black pod achieved similar genome size and gene model numbers by different mechanisms.</title>
        <authorList>
            <person name="Ali S."/>
            <person name="Shao J."/>
            <person name="Larry D.J."/>
            <person name="Kronmiller B."/>
            <person name="Shen D."/>
            <person name="Strem M.D."/>
            <person name="Melnick R.L."/>
            <person name="Guiltinan M.J."/>
            <person name="Tyler B.M."/>
            <person name="Meinhardt L.W."/>
            <person name="Bailey B.A."/>
        </authorList>
    </citation>
    <scope>NUCLEOTIDE SEQUENCE [LARGE SCALE GENOMIC DNA]</scope>
    <source>
        <strain evidence="2">zdho120</strain>
    </source>
</reference>
<dbReference type="AlphaFoldDB" id="A0A225WJE3"/>
<evidence type="ECO:0000313" key="1">
    <source>
        <dbReference type="EMBL" id="OWZ17368.1"/>
    </source>
</evidence>
<organism evidence="1 2">
    <name type="scientific">Phytophthora megakarya</name>
    <dbReference type="NCBI Taxonomy" id="4795"/>
    <lineage>
        <taxon>Eukaryota</taxon>
        <taxon>Sar</taxon>
        <taxon>Stramenopiles</taxon>
        <taxon>Oomycota</taxon>
        <taxon>Peronosporomycetes</taxon>
        <taxon>Peronosporales</taxon>
        <taxon>Peronosporaceae</taxon>
        <taxon>Phytophthora</taxon>
    </lineage>
</organism>
<evidence type="ECO:0000313" key="2">
    <source>
        <dbReference type="Proteomes" id="UP000198211"/>
    </source>
</evidence>
<sequence length="189" mass="21576">MYQTVQSRRAAVALSGLAILSAVPRASQRQIEGSHCRSIEAGSRDWLYLDRVKEGYAGKLAHQWHGPFRVAEKVNEFSVKLEIADTGCPTFPVVHLSKLKLFKDFPDRPRIELTVVESDRVDFDEILLPKESWIPDLGPTKWEEDVVSWDLPRIPGYNKPSWGDEADLNCEPILNTFLRERANRISFNV</sequence>
<accession>A0A225WJE3</accession>
<gene>
    <name evidence="1" type="ORF">PHMEG_0008698</name>
</gene>
<dbReference type="Proteomes" id="UP000198211">
    <property type="component" value="Unassembled WGS sequence"/>
</dbReference>